<dbReference type="RefSeq" id="WP_238310981.1">
    <property type="nucleotide sequence ID" value="NZ_BPQV01000005.1"/>
</dbReference>
<comment type="caution">
    <text evidence="1">The sequence shown here is derived from an EMBL/GenBank/DDBJ whole genome shotgun (WGS) entry which is preliminary data.</text>
</comment>
<keyword evidence="2" id="KW-1185">Reference proteome</keyword>
<proteinExistence type="predicted"/>
<evidence type="ECO:0000313" key="1">
    <source>
        <dbReference type="EMBL" id="GJE27118.1"/>
    </source>
</evidence>
<dbReference type="EMBL" id="BPQV01000005">
    <property type="protein sequence ID" value="GJE27118.1"/>
    <property type="molecule type" value="Genomic_DNA"/>
</dbReference>
<evidence type="ECO:0000313" key="2">
    <source>
        <dbReference type="Proteomes" id="UP001055156"/>
    </source>
</evidence>
<reference evidence="1" key="2">
    <citation type="submission" date="2021-08" db="EMBL/GenBank/DDBJ databases">
        <authorList>
            <person name="Tani A."/>
            <person name="Ola A."/>
            <person name="Ogura Y."/>
            <person name="Katsura K."/>
            <person name="Hayashi T."/>
        </authorList>
    </citation>
    <scope>NUCLEOTIDE SEQUENCE</scope>
    <source>
        <strain evidence="1">NBRC 15689</strain>
    </source>
</reference>
<gene>
    <name evidence="1" type="ORF">LKMONMHP_1974</name>
</gene>
<dbReference type="Proteomes" id="UP001055156">
    <property type="component" value="Unassembled WGS sequence"/>
</dbReference>
<name>A0ABQ4T721_METOR</name>
<reference evidence="1" key="1">
    <citation type="journal article" date="2021" name="Front. Microbiol.">
        <title>Comprehensive Comparative Genomics and Phenotyping of Methylobacterium Species.</title>
        <authorList>
            <person name="Alessa O."/>
            <person name="Ogura Y."/>
            <person name="Fujitani Y."/>
            <person name="Takami H."/>
            <person name="Hayashi T."/>
            <person name="Sahin N."/>
            <person name="Tani A."/>
        </authorList>
    </citation>
    <scope>NUCLEOTIDE SEQUENCE</scope>
    <source>
        <strain evidence="1">NBRC 15689</strain>
    </source>
</reference>
<organism evidence="1 2">
    <name type="scientific">Methylobacterium organophilum</name>
    <dbReference type="NCBI Taxonomy" id="410"/>
    <lineage>
        <taxon>Bacteria</taxon>
        <taxon>Pseudomonadati</taxon>
        <taxon>Pseudomonadota</taxon>
        <taxon>Alphaproteobacteria</taxon>
        <taxon>Hyphomicrobiales</taxon>
        <taxon>Methylobacteriaceae</taxon>
        <taxon>Methylobacterium</taxon>
    </lineage>
</organism>
<protein>
    <submittedName>
        <fullName evidence="1">Uncharacterized protein</fullName>
    </submittedName>
</protein>
<sequence>MFGPWWQLGIDTTMLAFESQAVIGMRLAKLAAGGTAAQVEAQRMVSEKILAASEAAMLMATGGSTHSVVAGYRRKVRANRRRLSRG</sequence>
<accession>A0ABQ4T721</accession>